<protein>
    <recommendedName>
        <fullName evidence="1">Anti-bacteriophage protein A/HamA C-terminal domain-containing protein</fullName>
    </recommendedName>
</protein>
<feature type="domain" description="Anti-bacteriophage protein A/HamA C-terminal" evidence="1">
    <location>
        <begin position="25"/>
        <end position="285"/>
    </location>
</feature>
<dbReference type="Proteomes" id="UP000199181">
    <property type="component" value="Unassembled WGS sequence"/>
</dbReference>
<dbReference type="AlphaFoldDB" id="A0A1I0K7K4"/>
<gene>
    <name evidence="2" type="ORF">SAMN05443639_109228</name>
</gene>
<name>A0A1I0K7K4_9BACT</name>
<evidence type="ECO:0000313" key="3">
    <source>
        <dbReference type="Proteomes" id="UP000199181"/>
    </source>
</evidence>
<organism evidence="2 3">
    <name type="scientific">Stigmatella erecta</name>
    <dbReference type="NCBI Taxonomy" id="83460"/>
    <lineage>
        <taxon>Bacteria</taxon>
        <taxon>Pseudomonadati</taxon>
        <taxon>Myxococcota</taxon>
        <taxon>Myxococcia</taxon>
        <taxon>Myxococcales</taxon>
        <taxon>Cystobacterineae</taxon>
        <taxon>Archangiaceae</taxon>
        <taxon>Stigmatella</taxon>
    </lineage>
</organism>
<evidence type="ECO:0000259" key="1">
    <source>
        <dbReference type="Pfam" id="PF08878"/>
    </source>
</evidence>
<dbReference type="Pfam" id="PF08878">
    <property type="entry name" value="HamA"/>
    <property type="match status" value="1"/>
</dbReference>
<evidence type="ECO:0000313" key="2">
    <source>
        <dbReference type="EMBL" id="SEU19625.1"/>
    </source>
</evidence>
<dbReference type="EMBL" id="FOIJ01000009">
    <property type="protein sequence ID" value="SEU19625.1"/>
    <property type="molecule type" value="Genomic_DNA"/>
</dbReference>
<reference evidence="3" key="1">
    <citation type="submission" date="2016-10" db="EMBL/GenBank/DDBJ databases">
        <authorList>
            <person name="Varghese N."/>
            <person name="Submissions S."/>
        </authorList>
    </citation>
    <scope>NUCLEOTIDE SEQUENCE [LARGE SCALE GENOMIC DNA]</scope>
    <source>
        <strain evidence="3">DSM 16858</strain>
    </source>
</reference>
<proteinExistence type="predicted"/>
<dbReference type="InterPro" id="IPR014976">
    <property type="entry name" value="AbpA_HamA_C"/>
</dbReference>
<dbReference type="RefSeq" id="WP_093522567.1">
    <property type="nucleotide sequence ID" value="NZ_FOIJ01000009.1"/>
</dbReference>
<accession>A0A1I0K7K4</accession>
<keyword evidence="3" id="KW-1185">Reference proteome</keyword>
<sequence length="290" mass="32676">MTIDAPPFLEAIVHRPVAAFDTATGKHTVGLTGLCAGYENSAWRCDQFAEHLIETWLPEFALRYSELQTVGPRTMGRLLRRAAHSIYKTRKFKKRGEFGELLLHAALAQVFETQPAVSKVYYKDGPNETVKGFDAVHVVGAPDGLELWLGEAKFYQDITTAIAHAAKSLANHMKTDYLKDELAFIVNKIDDAWPHATVLKQLLHPNTSLDKVFRSVCLPVLLTYDSETVARHTEHDDAYTAAITAEWERHHGAFADKPLPARVKIHLFLVPLATKKALIKSLDRELRRWQ</sequence>